<dbReference type="PANTHER" id="PTHR33889:SF7">
    <property type="entry name" value="OS04G0681850 PROTEIN"/>
    <property type="match status" value="1"/>
</dbReference>
<sequence>MVCSIHLFPLFRINLILLYLESNRKRRRFYSSELKVAIYLELLSKTDPPLLHRGVSKACALKFDVPLQSVQLIWFNGQNGGIKAVKNKYSQNCGRKKVQINSEAIKPFYCMSTQPFQILLVSLVFQRRCFTSAFRKGVFGDTQITSNLP</sequence>
<dbReference type="AlphaFoldDB" id="A0AAV5E684"/>
<dbReference type="Proteomes" id="UP001054889">
    <property type="component" value="Unassembled WGS sequence"/>
</dbReference>
<dbReference type="PANTHER" id="PTHR33889">
    <property type="entry name" value="OS04G0681850 PROTEIN"/>
    <property type="match status" value="1"/>
</dbReference>
<dbReference type="EMBL" id="BQKI01000073">
    <property type="protein sequence ID" value="GJN17695.1"/>
    <property type="molecule type" value="Genomic_DNA"/>
</dbReference>
<protein>
    <recommendedName>
        <fullName evidence="3">Homeobox domain-containing protein</fullName>
    </recommendedName>
</protein>
<keyword evidence="2" id="KW-1185">Reference proteome</keyword>
<accession>A0AAV5E684</accession>
<evidence type="ECO:0000313" key="2">
    <source>
        <dbReference type="Proteomes" id="UP001054889"/>
    </source>
</evidence>
<reference evidence="1" key="2">
    <citation type="submission" date="2021-12" db="EMBL/GenBank/DDBJ databases">
        <title>Resequencing data analysis of finger millet.</title>
        <authorList>
            <person name="Hatakeyama M."/>
            <person name="Aluri S."/>
            <person name="Balachadran M.T."/>
            <person name="Sivarajan S.R."/>
            <person name="Poveda L."/>
            <person name="Shimizu-Inatsugi R."/>
            <person name="Schlapbach R."/>
            <person name="Sreeman S.M."/>
            <person name="Shimizu K.K."/>
        </authorList>
    </citation>
    <scope>NUCLEOTIDE SEQUENCE</scope>
</reference>
<comment type="caution">
    <text evidence="1">The sequence shown here is derived from an EMBL/GenBank/DDBJ whole genome shotgun (WGS) entry which is preliminary data.</text>
</comment>
<gene>
    <name evidence="1" type="primary">gb04785</name>
    <name evidence="1" type="ORF">PR202_gb04785</name>
</gene>
<name>A0AAV5E684_ELECO</name>
<organism evidence="1 2">
    <name type="scientific">Eleusine coracana subsp. coracana</name>
    <dbReference type="NCBI Taxonomy" id="191504"/>
    <lineage>
        <taxon>Eukaryota</taxon>
        <taxon>Viridiplantae</taxon>
        <taxon>Streptophyta</taxon>
        <taxon>Embryophyta</taxon>
        <taxon>Tracheophyta</taxon>
        <taxon>Spermatophyta</taxon>
        <taxon>Magnoliopsida</taxon>
        <taxon>Liliopsida</taxon>
        <taxon>Poales</taxon>
        <taxon>Poaceae</taxon>
        <taxon>PACMAD clade</taxon>
        <taxon>Chloridoideae</taxon>
        <taxon>Cynodonteae</taxon>
        <taxon>Eleusininae</taxon>
        <taxon>Eleusine</taxon>
    </lineage>
</organism>
<evidence type="ECO:0000313" key="1">
    <source>
        <dbReference type="EMBL" id="GJN17695.1"/>
    </source>
</evidence>
<proteinExistence type="predicted"/>
<evidence type="ECO:0008006" key="3">
    <source>
        <dbReference type="Google" id="ProtNLM"/>
    </source>
</evidence>
<reference evidence="1" key="1">
    <citation type="journal article" date="2018" name="DNA Res.">
        <title>Multiple hybrid de novo genome assembly of finger millet, an orphan allotetraploid crop.</title>
        <authorList>
            <person name="Hatakeyama M."/>
            <person name="Aluri S."/>
            <person name="Balachadran M.T."/>
            <person name="Sivarajan S.R."/>
            <person name="Patrignani A."/>
            <person name="Gruter S."/>
            <person name="Poveda L."/>
            <person name="Shimizu-Inatsugi R."/>
            <person name="Baeten J."/>
            <person name="Francoijs K.J."/>
            <person name="Nataraja K.N."/>
            <person name="Reddy Y.A.N."/>
            <person name="Phadnis S."/>
            <person name="Ravikumar R.L."/>
            <person name="Schlapbach R."/>
            <person name="Sreeman S.M."/>
            <person name="Shimizu K.K."/>
        </authorList>
    </citation>
    <scope>NUCLEOTIDE SEQUENCE</scope>
</reference>